<name>A0A0K2THE5_LEPSM</name>
<dbReference type="OrthoDB" id="2286242at2759"/>
<dbReference type="EMBL" id="HACA01007671">
    <property type="protein sequence ID" value="CDW25032.1"/>
    <property type="molecule type" value="Transcribed_RNA"/>
</dbReference>
<dbReference type="SUPFAM" id="SSF53098">
    <property type="entry name" value="Ribonuclease H-like"/>
    <property type="match status" value="1"/>
</dbReference>
<protein>
    <submittedName>
        <fullName evidence="2">Putative LOC101240642 [Hydra vulgaris]</fullName>
    </submittedName>
</protein>
<dbReference type="InterPro" id="IPR050951">
    <property type="entry name" value="Retrovirus_Pol_polyprotein"/>
</dbReference>
<dbReference type="PANTHER" id="PTHR37984">
    <property type="entry name" value="PROTEIN CBG26694"/>
    <property type="match status" value="1"/>
</dbReference>
<evidence type="ECO:0000259" key="1">
    <source>
        <dbReference type="PROSITE" id="PS50994"/>
    </source>
</evidence>
<dbReference type="PROSITE" id="PS50994">
    <property type="entry name" value="INTEGRASE"/>
    <property type="match status" value="1"/>
</dbReference>
<dbReference type="GO" id="GO:0015074">
    <property type="term" value="P:DNA integration"/>
    <property type="evidence" value="ECO:0007669"/>
    <property type="project" value="InterPro"/>
</dbReference>
<dbReference type="Gene3D" id="3.30.420.10">
    <property type="entry name" value="Ribonuclease H-like superfamily/Ribonuclease H"/>
    <property type="match status" value="1"/>
</dbReference>
<dbReference type="InterPro" id="IPR001584">
    <property type="entry name" value="Integrase_cat-core"/>
</dbReference>
<dbReference type="InterPro" id="IPR012337">
    <property type="entry name" value="RNaseH-like_sf"/>
</dbReference>
<dbReference type="InterPro" id="IPR036397">
    <property type="entry name" value="RNaseH_sf"/>
</dbReference>
<feature type="domain" description="Integrase catalytic" evidence="1">
    <location>
        <begin position="1"/>
        <end position="100"/>
    </location>
</feature>
<dbReference type="PANTHER" id="PTHR37984:SF7">
    <property type="entry name" value="INTEGRASE CATALYTIC DOMAIN-CONTAINING PROTEIN"/>
    <property type="match status" value="1"/>
</dbReference>
<dbReference type="GO" id="GO:0003676">
    <property type="term" value="F:nucleic acid binding"/>
    <property type="evidence" value="ECO:0007669"/>
    <property type="project" value="InterPro"/>
</dbReference>
<evidence type="ECO:0000313" key="2">
    <source>
        <dbReference type="EMBL" id="CDW25032.1"/>
    </source>
</evidence>
<dbReference type="AlphaFoldDB" id="A0A0K2THE5"/>
<reference evidence="2" key="1">
    <citation type="submission" date="2014-05" db="EMBL/GenBank/DDBJ databases">
        <authorList>
            <person name="Chronopoulou M."/>
        </authorList>
    </citation>
    <scope>NUCLEOTIDE SEQUENCE</scope>
    <source>
        <tissue evidence="2">Whole organism</tissue>
    </source>
</reference>
<organism evidence="2">
    <name type="scientific">Lepeophtheirus salmonis</name>
    <name type="common">Salmon louse</name>
    <name type="synonym">Caligus salmonis</name>
    <dbReference type="NCBI Taxonomy" id="72036"/>
    <lineage>
        <taxon>Eukaryota</taxon>
        <taxon>Metazoa</taxon>
        <taxon>Ecdysozoa</taxon>
        <taxon>Arthropoda</taxon>
        <taxon>Crustacea</taxon>
        <taxon>Multicrustacea</taxon>
        <taxon>Hexanauplia</taxon>
        <taxon>Copepoda</taxon>
        <taxon>Siphonostomatoida</taxon>
        <taxon>Caligidae</taxon>
        <taxon>Lepeophtheirus</taxon>
    </lineage>
</organism>
<proteinExistence type="predicted"/>
<sequence>MMIFGIPNRLRTDGIPQYKSIEFKEFCNHFKINHEISSSHHPQSNGHAEAVVKGMKDLVKKCWRNGNVDINQFNSAILSGGLHQSGLVYQSGYLEENSKL</sequence>
<accession>A0A0K2THE5</accession>